<dbReference type="GO" id="GO:0003995">
    <property type="term" value="F:acyl-CoA dehydrogenase activity"/>
    <property type="evidence" value="ECO:0007669"/>
    <property type="project" value="TreeGrafter"/>
</dbReference>
<dbReference type="SUPFAM" id="SSF56645">
    <property type="entry name" value="Acyl-CoA dehydrogenase NM domain-like"/>
    <property type="match status" value="1"/>
</dbReference>
<evidence type="ECO:0000313" key="4">
    <source>
        <dbReference type="Proteomes" id="UP000316096"/>
    </source>
</evidence>
<dbReference type="Gene3D" id="1.10.540.10">
    <property type="entry name" value="Acyl-CoA dehydrogenase/oxidase, N-terminal domain"/>
    <property type="match status" value="1"/>
</dbReference>
<dbReference type="InterPro" id="IPR013107">
    <property type="entry name" value="Acyl-CoA_DH_C"/>
</dbReference>
<dbReference type="InterPro" id="IPR036250">
    <property type="entry name" value="AcylCo_DH-like_C"/>
</dbReference>
<dbReference type="Pfam" id="PF08028">
    <property type="entry name" value="Acyl-CoA_dh_2"/>
    <property type="match status" value="1"/>
</dbReference>
<dbReference type="Proteomes" id="UP000316096">
    <property type="component" value="Unassembled WGS sequence"/>
</dbReference>
<dbReference type="RefSeq" id="WP_221639938.1">
    <property type="nucleotide sequence ID" value="NZ_VFOZ01000001.1"/>
</dbReference>
<keyword evidence="1" id="KW-0560">Oxidoreductase</keyword>
<dbReference type="Gene3D" id="2.40.110.10">
    <property type="entry name" value="Butyryl-CoA Dehydrogenase, subunit A, domain 2"/>
    <property type="match status" value="1"/>
</dbReference>
<dbReference type="PANTHER" id="PTHR43884:SF12">
    <property type="entry name" value="ISOVALERYL-COA DEHYDROGENASE, MITOCHONDRIAL-RELATED"/>
    <property type="match status" value="1"/>
</dbReference>
<feature type="domain" description="Acyl-CoA dehydrogenase C-terminal" evidence="2">
    <location>
        <begin position="213"/>
        <end position="338"/>
    </location>
</feature>
<proteinExistence type="predicted"/>
<dbReference type="AlphaFoldDB" id="A0A543CHB3"/>
<evidence type="ECO:0000259" key="2">
    <source>
        <dbReference type="Pfam" id="PF08028"/>
    </source>
</evidence>
<comment type="caution">
    <text evidence="3">The sequence shown here is derived from an EMBL/GenBank/DDBJ whole genome shotgun (WGS) entry which is preliminary data.</text>
</comment>
<reference evidence="3 4" key="1">
    <citation type="submission" date="2019-06" db="EMBL/GenBank/DDBJ databases">
        <title>Sequencing the genomes of 1000 actinobacteria strains.</title>
        <authorList>
            <person name="Klenk H.-P."/>
        </authorList>
    </citation>
    <scope>NUCLEOTIDE SEQUENCE [LARGE SCALE GENOMIC DNA]</scope>
    <source>
        <strain evidence="3 4">DSM 102200</strain>
    </source>
</reference>
<sequence>MTTETIENDQARTLLASAEETERHNRPTAENLEVVRRHGAFALRTPERFGGAWANATTVAGRLAELGRYCPSTAWIAGTCLTAKTFAAEAFGDAVPRDLFADPDALACGSGIPSGSGERTPDGVRVNGRWPYVSGCEDATWAGLAVLIDGTYTYAVIPTAELTVERTWRVAGMRGTGSHTLVARDVLVPAGLTAAVRPPVPATLVFYGIAVLAPVAGAARGALDVTNAMFASDRKPSMTAYARMGDSPAARQWLAEATLLVDRADRTMFAAARAVDAAGVTGADSARLHLDLADAAQDCRSAVELMLDLHGASGFAAANPLQRYWRDIAVGSRHAHLRPYMAVENYGQALAGQA</sequence>
<accession>A0A543CHB3</accession>
<dbReference type="GO" id="GO:0050660">
    <property type="term" value="F:flavin adenine dinucleotide binding"/>
    <property type="evidence" value="ECO:0007669"/>
    <property type="project" value="InterPro"/>
</dbReference>
<dbReference type="Gene3D" id="1.20.140.10">
    <property type="entry name" value="Butyryl-CoA Dehydrogenase, subunit A, domain 3"/>
    <property type="match status" value="1"/>
</dbReference>
<gene>
    <name evidence="3" type="ORF">FB559_2025</name>
</gene>
<evidence type="ECO:0000313" key="3">
    <source>
        <dbReference type="EMBL" id="TQL96493.1"/>
    </source>
</evidence>
<dbReference type="SUPFAM" id="SSF47203">
    <property type="entry name" value="Acyl-CoA dehydrogenase C-terminal domain-like"/>
    <property type="match status" value="1"/>
</dbReference>
<dbReference type="PIRSF" id="PIRSF016578">
    <property type="entry name" value="HsaA"/>
    <property type="match status" value="1"/>
</dbReference>
<dbReference type="PANTHER" id="PTHR43884">
    <property type="entry name" value="ACYL-COA DEHYDROGENASE"/>
    <property type="match status" value="1"/>
</dbReference>
<evidence type="ECO:0000256" key="1">
    <source>
        <dbReference type="ARBA" id="ARBA00023002"/>
    </source>
</evidence>
<name>A0A543CHB3_9ACTN</name>
<dbReference type="InterPro" id="IPR009100">
    <property type="entry name" value="AcylCoA_DH/oxidase_NM_dom_sf"/>
</dbReference>
<dbReference type="EMBL" id="VFOZ01000001">
    <property type="protein sequence ID" value="TQL96493.1"/>
    <property type="molecule type" value="Genomic_DNA"/>
</dbReference>
<protein>
    <submittedName>
        <fullName evidence="3">Alkylation response protein AidB-like acyl-CoA dehydrogenase</fullName>
    </submittedName>
</protein>
<keyword evidence="4" id="KW-1185">Reference proteome</keyword>
<organism evidence="3 4">
    <name type="scientific">Actinoallomurus bryophytorum</name>
    <dbReference type="NCBI Taxonomy" id="1490222"/>
    <lineage>
        <taxon>Bacteria</taxon>
        <taxon>Bacillati</taxon>
        <taxon>Actinomycetota</taxon>
        <taxon>Actinomycetes</taxon>
        <taxon>Streptosporangiales</taxon>
        <taxon>Thermomonosporaceae</taxon>
        <taxon>Actinoallomurus</taxon>
    </lineage>
</organism>
<dbReference type="InterPro" id="IPR037069">
    <property type="entry name" value="AcylCoA_DH/ox_N_sf"/>
</dbReference>
<dbReference type="InterPro" id="IPR046373">
    <property type="entry name" value="Acyl-CoA_Oxase/DH_mid-dom_sf"/>
</dbReference>